<proteinExistence type="predicted"/>
<dbReference type="RefSeq" id="WP_004707396.1">
    <property type="nucleotide sequence ID" value="NZ_CABHXP010000222.1"/>
</dbReference>
<dbReference type="OrthoDB" id="6907228at2"/>
<protein>
    <recommendedName>
        <fullName evidence="3">DUF4089 domain-containing protein</fullName>
    </recommendedName>
</protein>
<reference evidence="1 2" key="1">
    <citation type="submission" date="2018-06" db="EMBL/GenBank/DDBJ databases">
        <authorList>
            <consortium name="Pathogen Informatics"/>
            <person name="Doyle S."/>
        </authorList>
    </citation>
    <scope>NUCLEOTIDE SEQUENCE [LARGE SCALE GENOMIC DNA]</scope>
    <source>
        <strain evidence="1 2">NCTC11470</strain>
    </source>
</reference>
<evidence type="ECO:0000313" key="2">
    <source>
        <dbReference type="Proteomes" id="UP000254835"/>
    </source>
</evidence>
<organism evidence="1 2">
    <name type="scientific">Yersinia frederiksenii</name>
    <dbReference type="NCBI Taxonomy" id="29484"/>
    <lineage>
        <taxon>Bacteria</taxon>
        <taxon>Pseudomonadati</taxon>
        <taxon>Pseudomonadota</taxon>
        <taxon>Gammaproteobacteria</taxon>
        <taxon>Enterobacterales</taxon>
        <taxon>Yersiniaceae</taxon>
        <taxon>Yersinia</taxon>
    </lineage>
</organism>
<evidence type="ECO:0008006" key="3">
    <source>
        <dbReference type="Google" id="ProtNLM"/>
    </source>
</evidence>
<accession>A0A380PYI9</accession>
<dbReference type="AlphaFoldDB" id="A0A380PYI9"/>
<sequence length="66" mass="7454">MKKTSEKTAMDWAAYIQQMEVLLALELDDTRRAALLVQFERIAAMAGPLMAVPLDEQQEIAGVYRL</sequence>
<dbReference type="Proteomes" id="UP000254835">
    <property type="component" value="Unassembled WGS sequence"/>
</dbReference>
<dbReference type="InterPro" id="IPR025148">
    <property type="entry name" value="AtzG-like"/>
</dbReference>
<dbReference type="EMBL" id="UHJA01000001">
    <property type="protein sequence ID" value="SUP78650.1"/>
    <property type="molecule type" value="Genomic_DNA"/>
</dbReference>
<dbReference type="NCBIfam" id="NF033624">
    <property type="entry name" value="HpxX"/>
    <property type="match status" value="1"/>
</dbReference>
<dbReference type="GeneID" id="57904213"/>
<gene>
    <name evidence="1" type="ORF">NCTC11470_03781</name>
</gene>
<dbReference type="Pfam" id="PF13318">
    <property type="entry name" value="AtzG-like"/>
    <property type="match status" value="1"/>
</dbReference>
<evidence type="ECO:0000313" key="1">
    <source>
        <dbReference type="EMBL" id="SUP78650.1"/>
    </source>
</evidence>
<name>A0A380PYI9_YERFR</name>